<dbReference type="PROSITE" id="PS51257">
    <property type="entry name" value="PROKAR_LIPOPROTEIN"/>
    <property type="match status" value="1"/>
</dbReference>
<reference evidence="5" key="1">
    <citation type="journal article" date="2019" name="Int. J. Syst. Evol. Microbiol.">
        <title>The Global Catalogue of Microorganisms (GCM) 10K type strain sequencing project: providing services to taxonomists for standard genome sequencing and annotation.</title>
        <authorList>
            <consortium name="The Broad Institute Genomics Platform"/>
            <consortium name="The Broad Institute Genome Sequencing Center for Infectious Disease"/>
            <person name="Wu L."/>
            <person name="Ma J."/>
        </authorList>
    </citation>
    <scope>NUCLEOTIDE SEQUENCE [LARGE SCALE GENOMIC DNA]</scope>
    <source>
        <strain evidence="5">JCM 13316</strain>
    </source>
</reference>
<accession>A0ABP5B1F7</accession>
<evidence type="ECO:0000313" key="4">
    <source>
        <dbReference type="EMBL" id="GAA1925014.1"/>
    </source>
</evidence>
<dbReference type="Pfam" id="PF00497">
    <property type="entry name" value="SBP_bac_3"/>
    <property type="match status" value="1"/>
</dbReference>
<dbReference type="Proteomes" id="UP001500784">
    <property type="component" value="Unassembled WGS sequence"/>
</dbReference>
<protein>
    <submittedName>
        <fullName evidence="4">Transporter substrate-binding domain-containing protein</fullName>
    </submittedName>
</protein>
<comment type="caution">
    <text evidence="4">The sequence shown here is derived from an EMBL/GenBank/DDBJ whole genome shotgun (WGS) entry which is preliminary data.</text>
</comment>
<gene>
    <name evidence="4" type="ORF">GCM10009688_32550</name>
</gene>
<proteinExistence type="predicted"/>
<evidence type="ECO:0000313" key="5">
    <source>
        <dbReference type="Proteomes" id="UP001500784"/>
    </source>
</evidence>
<dbReference type="InterPro" id="IPR001638">
    <property type="entry name" value="Solute-binding_3/MltF_N"/>
</dbReference>
<dbReference type="EMBL" id="BAAALV010000010">
    <property type="protein sequence ID" value="GAA1925014.1"/>
    <property type="molecule type" value="Genomic_DNA"/>
</dbReference>
<dbReference type="PANTHER" id="PTHR35936">
    <property type="entry name" value="MEMBRANE-BOUND LYTIC MUREIN TRANSGLYCOSYLASE F"/>
    <property type="match status" value="1"/>
</dbReference>
<dbReference type="SUPFAM" id="SSF53850">
    <property type="entry name" value="Periplasmic binding protein-like II"/>
    <property type="match status" value="1"/>
</dbReference>
<dbReference type="Gene3D" id="3.40.190.10">
    <property type="entry name" value="Periplasmic binding protein-like II"/>
    <property type="match status" value="2"/>
</dbReference>
<keyword evidence="5" id="KW-1185">Reference proteome</keyword>
<keyword evidence="1 2" id="KW-0732">Signal</keyword>
<dbReference type="RefSeq" id="WP_152229464.1">
    <property type="nucleotide sequence ID" value="NZ_BAAALV010000010.1"/>
</dbReference>
<sequence length="274" mass="29904">MKYRLLPVFAAAALLATGCTASASEEPSASADESGTDSRLAEITERGTLQVCTTGDYRPFTYKDPDTGEWSGIDISMAQDLAARLEVDVEFVQTSWKDLMPDFLAGCDIGVGGVSISLARAEQAFYTDPVLDDGKTPITLCGNEELYDTVEEINTPGVRSITPIGGTNEIFADTNYPEGEIIRFEDNNTIFDEIVAGRADVMTTDAAEVKWVANEYPELCAVDPDNPFNFSQKAYLLPLGDTVFQEYVNQWLNLAENDGTYDAAKEPWWGPAEG</sequence>
<dbReference type="PANTHER" id="PTHR35936:SF19">
    <property type="entry name" value="AMINO-ACID-BINDING PROTEIN YXEM-RELATED"/>
    <property type="match status" value="1"/>
</dbReference>
<evidence type="ECO:0000256" key="1">
    <source>
        <dbReference type="ARBA" id="ARBA00022729"/>
    </source>
</evidence>
<evidence type="ECO:0000256" key="2">
    <source>
        <dbReference type="SAM" id="SignalP"/>
    </source>
</evidence>
<feature type="signal peptide" evidence="2">
    <location>
        <begin position="1"/>
        <end position="23"/>
    </location>
</feature>
<feature type="domain" description="Solute-binding protein family 3/N-terminal" evidence="3">
    <location>
        <begin position="48"/>
        <end position="272"/>
    </location>
</feature>
<name>A0ABP5B1F7_9MICC</name>
<evidence type="ECO:0000259" key="3">
    <source>
        <dbReference type="SMART" id="SM00062"/>
    </source>
</evidence>
<dbReference type="SMART" id="SM00062">
    <property type="entry name" value="PBPb"/>
    <property type="match status" value="1"/>
</dbReference>
<feature type="chain" id="PRO_5045902483" evidence="2">
    <location>
        <begin position="24"/>
        <end position="274"/>
    </location>
</feature>
<organism evidence="4 5">
    <name type="scientific">Arthrobacter gandavensis</name>
    <dbReference type="NCBI Taxonomy" id="169960"/>
    <lineage>
        <taxon>Bacteria</taxon>
        <taxon>Bacillati</taxon>
        <taxon>Actinomycetota</taxon>
        <taxon>Actinomycetes</taxon>
        <taxon>Micrococcales</taxon>
        <taxon>Micrococcaceae</taxon>
        <taxon>Arthrobacter</taxon>
    </lineage>
</organism>